<dbReference type="InterPro" id="IPR036291">
    <property type="entry name" value="NAD(P)-bd_dom_sf"/>
</dbReference>
<reference evidence="4" key="2">
    <citation type="submission" date="2021-01" db="EMBL/GenBank/DDBJ databases">
        <authorList>
            <person name="Mieszkin S."/>
            <person name="Pouder E."/>
            <person name="Alain K."/>
        </authorList>
    </citation>
    <scope>NUCLEOTIDE SEQUENCE</scope>
    <source>
        <strain evidence="4">HW T2.11</strain>
    </source>
</reference>
<dbReference type="PROSITE" id="PS00061">
    <property type="entry name" value="ADH_SHORT"/>
    <property type="match status" value="1"/>
</dbReference>
<dbReference type="PANTHER" id="PTHR42901:SF1">
    <property type="entry name" value="ALCOHOL DEHYDROGENASE"/>
    <property type="match status" value="1"/>
</dbReference>
<dbReference type="GO" id="GO:0016616">
    <property type="term" value="F:oxidoreductase activity, acting on the CH-OH group of donors, NAD or NADP as acceptor"/>
    <property type="evidence" value="ECO:0007669"/>
    <property type="project" value="UniProtKB-ARBA"/>
</dbReference>
<evidence type="ECO:0000313" key="5">
    <source>
        <dbReference type="Proteomes" id="UP000708298"/>
    </source>
</evidence>
<protein>
    <submittedName>
        <fullName evidence="4">SDR family oxidoreductase</fullName>
    </submittedName>
</protein>
<reference evidence="4" key="1">
    <citation type="journal article" date="2021" name="Microorganisms">
        <title>Acidisoma silvae sp. nov. and Acidisomacellulosilytica sp. nov., Two Acidophilic Bacteria Isolated from Decaying Wood, Hydrolyzing Cellulose and Producing Poly-3-hydroxybutyrate.</title>
        <authorList>
            <person name="Mieszkin S."/>
            <person name="Pouder E."/>
            <person name="Uroz S."/>
            <person name="Simon-Colin C."/>
            <person name="Alain K."/>
        </authorList>
    </citation>
    <scope>NUCLEOTIDE SEQUENCE</scope>
    <source>
        <strain evidence="4">HW T2.11</strain>
    </source>
</reference>
<dbReference type="RefSeq" id="WP_227321457.1">
    <property type="nucleotide sequence ID" value="NZ_JAESVB010000004.1"/>
</dbReference>
<evidence type="ECO:0000313" key="4">
    <source>
        <dbReference type="EMBL" id="MCB8875802.1"/>
    </source>
</evidence>
<dbReference type="Pfam" id="PF00106">
    <property type="entry name" value="adh_short"/>
    <property type="match status" value="1"/>
</dbReference>
<evidence type="ECO:0000256" key="2">
    <source>
        <dbReference type="ARBA" id="ARBA00023002"/>
    </source>
</evidence>
<sequence>MKMIVLITGASAGFGASIARLLAPLGHKIIATGRRADRLEALAKELGTDRVLPLVFDVTDRAAVEKAIAGLPAEWAEIDVLVNNAGLALGLEPAHEADLENWERMIDTNIKGLTYVTRAVLPGMVARDRGHVVNIGSIAGSWPYFGGNVYGATKAFVRQFTLNLRTDLLGTKVRATDIEPGLVSGTEFSNVRFAGDDNKAANVYANTTPLTSEDVAETVRWIISLPAHFNVNTIEIMPVVQAFAGMKIVKTEG</sequence>
<name>A0A963YSP3_9PROT</name>
<evidence type="ECO:0000256" key="3">
    <source>
        <dbReference type="RuleBase" id="RU000363"/>
    </source>
</evidence>
<dbReference type="EMBL" id="JAESVB010000004">
    <property type="protein sequence ID" value="MCB8875802.1"/>
    <property type="molecule type" value="Genomic_DNA"/>
</dbReference>
<dbReference type="AlphaFoldDB" id="A0A963YSP3"/>
<dbReference type="InterPro" id="IPR020904">
    <property type="entry name" value="Sc_DH/Rdtase_CS"/>
</dbReference>
<comment type="similarity">
    <text evidence="1 3">Belongs to the short-chain dehydrogenases/reductases (SDR) family.</text>
</comment>
<dbReference type="Gene3D" id="3.40.50.720">
    <property type="entry name" value="NAD(P)-binding Rossmann-like Domain"/>
    <property type="match status" value="1"/>
</dbReference>
<comment type="caution">
    <text evidence="4">The sequence shown here is derived from an EMBL/GenBank/DDBJ whole genome shotgun (WGS) entry which is preliminary data.</text>
</comment>
<keyword evidence="2" id="KW-0560">Oxidoreductase</keyword>
<evidence type="ECO:0000256" key="1">
    <source>
        <dbReference type="ARBA" id="ARBA00006484"/>
    </source>
</evidence>
<dbReference type="FunFam" id="3.40.50.720:FF:000047">
    <property type="entry name" value="NADP-dependent L-serine/L-allo-threonine dehydrogenase"/>
    <property type="match status" value="1"/>
</dbReference>
<dbReference type="PANTHER" id="PTHR42901">
    <property type="entry name" value="ALCOHOL DEHYDROGENASE"/>
    <property type="match status" value="1"/>
</dbReference>
<dbReference type="Proteomes" id="UP000708298">
    <property type="component" value="Unassembled WGS sequence"/>
</dbReference>
<gene>
    <name evidence="4" type="ORF">ASILVAE211_11455</name>
</gene>
<dbReference type="SUPFAM" id="SSF51735">
    <property type="entry name" value="NAD(P)-binding Rossmann-fold domains"/>
    <property type="match status" value="1"/>
</dbReference>
<keyword evidence="5" id="KW-1185">Reference proteome</keyword>
<dbReference type="PRINTS" id="PR00081">
    <property type="entry name" value="GDHRDH"/>
</dbReference>
<dbReference type="InterPro" id="IPR002347">
    <property type="entry name" value="SDR_fam"/>
</dbReference>
<dbReference type="CDD" id="cd05346">
    <property type="entry name" value="SDR_c5"/>
    <property type="match status" value="1"/>
</dbReference>
<accession>A0A963YSP3</accession>
<dbReference type="PRINTS" id="PR00080">
    <property type="entry name" value="SDRFAMILY"/>
</dbReference>
<organism evidence="4 5">
    <name type="scientific">Acidisoma silvae</name>
    <dbReference type="NCBI Taxonomy" id="2802396"/>
    <lineage>
        <taxon>Bacteria</taxon>
        <taxon>Pseudomonadati</taxon>
        <taxon>Pseudomonadota</taxon>
        <taxon>Alphaproteobacteria</taxon>
        <taxon>Acetobacterales</taxon>
        <taxon>Acidocellaceae</taxon>
        <taxon>Acidisoma</taxon>
    </lineage>
</organism>
<proteinExistence type="inferred from homology"/>